<evidence type="ECO:0000256" key="6">
    <source>
        <dbReference type="ARBA" id="ARBA00023316"/>
    </source>
</evidence>
<keyword evidence="5" id="KW-0573">Peptidoglycan synthesis</keyword>
<dbReference type="InterPro" id="IPR018044">
    <property type="entry name" value="Peptidase_S11"/>
</dbReference>
<dbReference type="PANTHER" id="PTHR21581:SF33">
    <property type="entry name" value="D-ALANYL-D-ALANINE CARBOXYPEPTIDASE DACB"/>
    <property type="match status" value="1"/>
</dbReference>
<evidence type="ECO:0000256" key="2">
    <source>
        <dbReference type="ARBA" id="ARBA00022729"/>
    </source>
</evidence>
<dbReference type="Proteomes" id="UP000178017">
    <property type="component" value="Unassembled WGS sequence"/>
</dbReference>
<evidence type="ECO:0000256" key="8">
    <source>
        <dbReference type="PIRSR" id="PIRSR618044-2"/>
    </source>
</evidence>
<evidence type="ECO:0000256" key="5">
    <source>
        <dbReference type="ARBA" id="ARBA00022984"/>
    </source>
</evidence>
<feature type="active site" description="Proton acceptor" evidence="7">
    <location>
        <position position="100"/>
    </location>
</feature>
<keyword evidence="6" id="KW-0961">Cell wall biogenesis/degradation</keyword>
<keyword evidence="3" id="KW-0378">Hydrolase</keyword>
<gene>
    <name evidence="11" type="ORF">A3B49_01480</name>
</gene>
<accession>A0A1F5MIJ3</accession>
<reference evidence="11 12" key="1">
    <citation type="journal article" date="2016" name="Nat. Commun.">
        <title>Thousands of microbial genomes shed light on interconnected biogeochemical processes in an aquifer system.</title>
        <authorList>
            <person name="Anantharaman K."/>
            <person name="Brown C.T."/>
            <person name="Hug L.A."/>
            <person name="Sharon I."/>
            <person name="Castelle C.J."/>
            <person name="Probst A.J."/>
            <person name="Thomas B.C."/>
            <person name="Singh A."/>
            <person name="Wilkins M.J."/>
            <person name="Karaoz U."/>
            <person name="Brodie E.L."/>
            <person name="Williams K.H."/>
            <person name="Hubbard S.S."/>
            <person name="Banfield J.F."/>
        </authorList>
    </citation>
    <scope>NUCLEOTIDE SEQUENCE [LARGE SCALE GENOMIC DNA]</scope>
</reference>
<evidence type="ECO:0000259" key="10">
    <source>
        <dbReference type="Pfam" id="PF00768"/>
    </source>
</evidence>
<protein>
    <recommendedName>
        <fullName evidence="10">Peptidase S11 D-alanyl-D-alanine carboxypeptidase A N-terminal domain-containing protein</fullName>
    </recommendedName>
</protein>
<name>A0A1F5MIJ3_9BACT</name>
<dbReference type="GO" id="GO:0009252">
    <property type="term" value="P:peptidoglycan biosynthetic process"/>
    <property type="evidence" value="ECO:0007669"/>
    <property type="project" value="UniProtKB-KW"/>
</dbReference>
<dbReference type="Gene3D" id="3.40.710.10">
    <property type="entry name" value="DD-peptidase/beta-lactamase superfamily"/>
    <property type="match status" value="1"/>
</dbReference>
<comment type="caution">
    <text evidence="11">The sequence shown here is derived from an EMBL/GenBank/DDBJ whole genome shotgun (WGS) entry which is preliminary data.</text>
</comment>
<dbReference type="GO" id="GO:0008360">
    <property type="term" value="P:regulation of cell shape"/>
    <property type="evidence" value="ECO:0007669"/>
    <property type="project" value="UniProtKB-KW"/>
</dbReference>
<evidence type="ECO:0000256" key="9">
    <source>
        <dbReference type="RuleBase" id="RU004016"/>
    </source>
</evidence>
<comment type="similarity">
    <text evidence="1 9">Belongs to the peptidase S11 family.</text>
</comment>
<evidence type="ECO:0000256" key="3">
    <source>
        <dbReference type="ARBA" id="ARBA00022801"/>
    </source>
</evidence>
<dbReference type="GO" id="GO:0006508">
    <property type="term" value="P:proteolysis"/>
    <property type="evidence" value="ECO:0007669"/>
    <property type="project" value="InterPro"/>
</dbReference>
<dbReference type="InterPro" id="IPR012338">
    <property type="entry name" value="Beta-lactam/transpept-like"/>
</dbReference>
<dbReference type="InterPro" id="IPR001967">
    <property type="entry name" value="Peptidase_S11_N"/>
</dbReference>
<dbReference type="GO" id="GO:0009002">
    <property type="term" value="F:serine-type D-Ala-D-Ala carboxypeptidase activity"/>
    <property type="evidence" value="ECO:0007669"/>
    <property type="project" value="InterPro"/>
</dbReference>
<keyword evidence="2" id="KW-0732">Signal</keyword>
<keyword evidence="4" id="KW-0133">Cell shape</keyword>
<dbReference type="Pfam" id="PF00768">
    <property type="entry name" value="Peptidase_S11"/>
    <property type="match status" value="1"/>
</dbReference>
<dbReference type="EMBL" id="MFDO01000023">
    <property type="protein sequence ID" value="OGE65184.1"/>
    <property type="molecule type" value="Genomic_DNA"/>
</dbReference>
<dbReference type="PANTHER" id="PTHR21581">
    <property type="entry name" value="D-ALANYL-D-ALANINE CARBOXYPEPTIDASE"/>
    <property type="match status" value="1"/>
</dbReference>
<evidence type="ECO:0000313" key="11">
    <source>
        <dbReference type="EMBL" id="OGE65184.1"/>
    </source>
</evidence>
<evidence type="ECO:0000256" key="4">
    <source>
        <dbReference type="ARBA" id="ARBA00022960"/>
    </source>
</evidence>
<organism evidence="11 12">
    <name type="scientific">Candidatus Daviesbacteria bacterium RIFCSPLOWO2_01_FULL_40_24</name>
    <dbReference type="NCBI Taxonomy" id="1797787"/>
    <lineage>
        <taxon>Bacteria</taxon>
        <taxon>Candidatus Daviesiibacteriota</taxon>
    </lineage>
</organism>
<dbReference type="PRINTS" id="PR00725">
    <property type="entry name" value="DADACBPTASE1"/>
</dbReference>
<dbReference type="GO" id="GO:0071555">
    <property type="term" value="P:cell wall organization"/>
    <property type="evidence" value="ECO:0007669"/>
    <property type="project" value="UniProtKB-KW"/>
</dbReference>
<sequence>MVPILSAILVMLVSIYLVLGFDKAAVLVQSSVAAGNIPNNKIVSGNKMIPQPTTPKPPNSLGQMAPILTATSSLVKDISSGALLFSKNEHEKIPVASTTKIMTALVGSEYFKSNDILEVKNLVGVSGATMGLILGERLSFRSLLYGMLLNSGNDAAYTIAHNYPGGYKSFVEAMNSKAQEFGLKNTHFDNPAGFDSVNHYSSAYDLSVIATTAAENPQIMRVVGTKEAQVGSANGAEVHNLKNLNKLLSTEGVIGFKTGFTPVAKENFVGLIERDGHRILTVVLGSDDRFGETLKLINWAYANFSWN</sequence>
<dbReference type="SUPFAM" id="SSF56601">
    <property type="entry name" value="beta-lactamase/transpeptidase-like"/>
    <property type="match status" value="1"/>
</dbReference>
<evidence type="ECO:0000256" key="7">
    <source>
        <dbReference type="PIRSR" id="PIRSR618044-1"/>
    </source>
</evidence>
<evidence type="ECO:0000256" key="1">
    <source>
        <dbReference type="ARBA" id="ARBA00007164"/>
    </source>
</evidence>
<proteinExistence type="inferred from homology"/>
<feature type="active site" description="Acyl-ester intermediate" evidence="7">
    <location>
        <position position="97"/>
    </location>
</feature>
<evidence type="ECO:0000313" key="12">
    <source>
        <dbReference type="Proteomes" id="UP000178017"/>
    </source>
</evidence>
<dbReference type="AlphaFoldDB" id="A0A1F5MIJ3"/>
<feature type="binding site" evidence="8">
    <location>
        <position position="257"/>
    </location>
    <ligand>
        <name>substrate</name>
    </ligand>
</feature>
<feature type="domain" description="Peptidase S11 D-alanyl-D-alanine carboxypeptidase A N-terminal" evidence="10">
    <location>
        <begin position="65"/>
        <end position="287"/>
    </location>
</feature>
<feature type="active site" evidence="7">
    <location>
        <position position="151"/>
    </location>
</feature>